<dbReference type="CDD" id="cd04301">
    <property type="entry name" value="NAT_SF"/>
    <property type="match status" value="1"/>
</dbReference>
<proteinExistence type="predicted"/>
<keyword evidence="1" id="KW-0808">Transferase</keyword>
<evidence type="ECO:0000313" key="5">
    <source>
        <dbReference type="Proteomes" id="UP000606935"/>
    </source>
</evidence>
<dbReference type="Gene3D" id="3.40.630.30">
    <property type="match status" value="1"/>
</dbReference>
<protein>
    <submittedName>
        <fullName evidence="4">Acetyltransferase</fullName>
    </submittedName>
</protein>
<dbReference type="Proteomes" id="UP000606935">
    <property type="component" value="Unassembled WGS sequence"/>
</dbReference>
<dbReference type="PANTHER" id="PTHR43072:SF23">
    <property type="entry name" value="UPF0039 PROTEIN C11D3.02C"/>
    <property type="match status" value="1"/>
</dbReference>
<dbReference type="InterPro" id="IPR000182">
    <property type="entry name" value="GNAT_dom"/>
</dbReference>
<sequence length="185" mass="20602">MTVKGDLGLLHSNLTLADGQVICFRPICAEDAAMERDFIRQLSAQTKHFRFMGNLKDCSEAMLYQFTHPDPCHEVAIVGLVKCAQQEQEIAVGRFSVLPDKQSCEFAVVIADAWQRRGIGRHLMRQLLAIAAQRGLHEMRGLVLADNPGMLQLCKALGFAIHTDPNDPHTKVVVKSLRESVPSQR</sequence>
<keyword evidence="2" id="KW-0012">Acyltransferase</keyword>
<dbReference type="SUPFAM" id="SSF55729">
    <property type="entry name" value="Acyl-CoA N-acyltransferases (Nat)"/>
    <property type="match status" value="1"/>
</dbReference>
<comment type="caution">
    <text evidence="4">The sequence shown here is derived from an EMBL/GenBank/DDBJ whole genome shotgun (WGS) entry which is preliminary data.</text>
</comment>
<dbReference type="RefSeq" id="WP_268237413.1">
    <property type="nucleotide sequence ID" value="NZ_BMLS01000003.1"/>
</dbReference>
<evidence type="ECO:0000256" key="1">
    <source>
        <dbReference type="ARBA" id="ARBA00022679"/>
    </source>
</evidence>
<evidence type="ECO:0000259" key="3">
    <source>
        <dbReference type="PROSITE" id="PS51186"/>
    </source>
</evidence>
<keyword evidence="5" id="KW-1185">Reference proteome</keyword>
<feature type="domain" description="N-acetyltransferase" evidence="3">
    <location>
        <begin position="22"/>
        <end position="179"/>
    </location>
</feature>
<dbReference type="GO" id="GO:0016747">
    <property type="term" value="F:acyltransferase activity, transferring groups other than amino-acyl groups"/>
    <property type="evidence" value="ECO:0007669"/>
    <property type="project" value="InterPro"/>
</dbReference>
<dbReference type="PROSITE" id="PS51186">
    <property type="entry name" value="GNAT"/>
    <property type="match status" value="1"/>
</dbReference>
<organism evidence="4 5">
    <name type="scientific">Bowmanella pacifica</name>
    <dbReference type="NCBI Taxonomy" id="502051"/>
    <lineage>
        <taxon>Bacteria</taxon>
        <taxon>Pseudomonadati</taxon>
        <taxon>Pseudomonadota</taxon>
        <taxon>Gammaproteobacteria</taxon>
        <taxon>Alteromonadales</taxon>
        <taxon>Alteromonadaceae</taxon>
        <taxon>Bowmanella</taxon>
    </lineage>
</organism>
<dbReference type="InterPro" id="IPR016181">
    <property type="entry name" value="Acyl_CoA_acyltransferase"/>
</dbReference>
<dbReference type="EMBL" id="BMLS01000003">
    <property type="protein sequence ID" value="GGO69749.1"/>
    <property type="molecule type" value="Genomic_DNA"/>
</dbReference>
<gene>
    <name evidence="4" type="ORF">GCM10010982_21640</name>
</gene>
<accession>A0A917YZ55</accession>
<name>A0A917YZ55_9ALTE</name>
<dbReference type="AlphaFoldDB" id="A0A917YZ55"/>
<reference evidence="4" key="1">
    <citation type="journal article" date="2014" name="Int. J. Syst. Evol. Microbiol.">
        <title>Complete genome sequence of Corynebacterium casei LMG S-19264T (=DSM 44701T), isolated from a smear-ripened cheese.</title>
        <authorList>
            <consortium name="US DOE Joint Genome Institute (JGI-PGF)"/>
            <person name="Walter F."/>
            <person name="Albersmeier A."/>
            <person name="Kalinowski J."/>
            <person name="Ruckert C."/>
        </authorList>
    </citation>
    <scope>NUCLEOTIDE SEQUENCE</scope>
    <source>
        <strain evidence="4">CGMCC 1.7086</strain>
    </source>
</reference>
<dbReference type="Pfam" id="PF00583">
    <property type="entry name" value="Acetyltransf_1"/>
    <property type="match status" value="1"/>
</dbReference>
<dbReference type="PANTHER" id="PTHR43072">
    <property type="entry name" value="N-ACETYLTRANSFERASE"/>
    <property type="match status" value="1"/>
</dbReference>
<evidence type="ECO:0000313" key="4">
    <source>
        <dbReference type="EMBL" id="GGO69749.1"/>
    </source>
</evidence>
<evidence type="ECO:0000256" key="2">
    <source>
        <dbReference type="ARBA" id="ARBA00023315"/>
    </source>
</evidence>
<reference evidence="4" key="2">
    <citation type="submission" date="2020-09" db="EMBL/GenBank/DDBJ databases">
        <authorList>
            <person name="Sun Q."/>
            <person name="Zhou Y."/>
        </authorList>
    </citation>
    <scope>NUCLEOTIDE SEQUENCE</scope>
    <source>
        <strain evidence="4">CGMCC 1.7086</strain>
    </source>
</reference>